<accession>A0ACC8EPS0</accession>
<organism evidence="1 2">
    <name type="scientific">Cenococcum geophilum 1.58</name>
    <dbReference type="NCBI Taxonomy" id="794803"/>
    <lineage>
        <taxon>Eukaryota</taxon>
        <taxon>Fungi</taxon>
        <taxon>Dikarya</taxon>
        <taxon>Ascomycota</taxon>
        <taxon>Pezizomycotina</taxon>
        <taxon>Dothideomycetes</taxon>
        <taxon>Pleosporomycetidae</taxon>
        <taxon>Gloniales</taxon>
        <taxon>Gloniaceae</taxon>
        <taxon>Cenococcum</taxon>
    </lineage>
</organism>
<evidence type="ECO:0000313" key="2">
    <source>
        <dbReference type="Proteomes" id="UP000250078"/>
    </source>
</evidence>
<reference evidence="1 2" key="1">
    <citation type="journal article" date="2016" name="Nat. Commun.">
        <title>Ectomycorrhizal ecology is imprinted in the genome of the dominant symbiotic fungus Cenococcum geophilum.</title>
        <authorList>
            <consortium name="DOE Joint Genome Institute"/>
            <person name="Peter M."/>
            <person name="Kohler A."/>
            <person name="Ohm R.A."/>
            <person name="Kuo A."/>
            <person name="Krutzmann J."/>
            <person name="Morin E."/>
            <person name="Arend M."/>
            <person name="Barry K.W."/>
            <person name="Binder M."/>
            <person name="Choi C."/>
            <person name="Clum A."/>
            <person name="Copeland A."/>
            <person name="Grisel N."/>
            <person name="Haridas S."/>
            <person name="Kipfer T."/>
            <person name="LaButti K."/>
            <person name="Lindquist E."/>
            <person name="Lipzen A."/>
            <person name="Maire R."/>
            <person name="Meier B."/>
            <person name="Mihaltcheva S."/>
            <person name="Molinier V."/>
            <person name="Murat C."/>
            <person name="Poggeler S."/>
            <person name="Quandt C.A."/>
            <person name="Sperisen C."/>
            <person name="Tritt A."/>
            <person name="Tisserant E."/>
            <person name="Crous P.W."/>
            <person name="Henrissat B."/>
            <person name="Nehls U."/>
            <person name="Egli S."/>
            <person name="Spatafora J.W."/>
            <person name="Grigoriev I.V."/>
            <person name="Martin F.M."/>
        </authorList>
    </citation>
    <scope>NUCLEOTIDE SEQUENCE [LARGE SCALE GENOMIC DNA]</scope>
    <source>
        <strain evidence="1 2">1.58</strain>
    </source>
</reference>
<dbReference type="EMBL" id="KV748246">
    <property type="protein sequence ID" value="OCK88221.1"/>
    <property type="molecule type" value="Genomic_DNA"/>
</dbReference>
<protein>
    <submittedName>
        <fullName evidence="1">Uncharacterized protein</fullName>
    </submittedName>
</protein>
<dbReference type="Proteomes" id="UP000250078">
    <property type="component" value="Unassembled WGS sequence"/>
</dbReference>
<gene>
    <name evidence="1" type="ORF">K441DRAFT_325857</name>
</gene>
<proteinExistence type="predicted"/>
<evidence type="ECO:0000313" key="1">
    <source>
        <dbReference type="EMBL" id="OCK88221.1"/>
    </source>
</evidence>
<name>A0ACC8EPS0_9PEZI</name>
<sequence>MGIITNSTHASIKSTLVEEMQCYTLPYGGIGFVFHLLIYWTLYRLSIGKCPWRLTRLKCSDLDFWFAFAGLIGGVTLAIYSAVRCRHHWPLVLLAVWRIIFTLTLCIAALITADGIPNAALEFDDIFVVLLFYLLGMVIQFAGLGFLARISWADRRVRIITAFLGGVLIFLFVVIRFCVPWGHSDQSWRKKANDWIWCGLLAFSLVAGPYSDWLLGCVADNLGGVPQGDNILPYSYYMLANLFTFLSA</sequence>
<keyword evidence="2" id="KW-1185">Reference proteome</keyword>